<keyword evidence="2" id="KW-1185">Reference proteome</keyword>
<dbReference type="Proteomes" id="UP000663929">
    <property type="component" value="Chromosome"/>
</dbReference>
<name>A0A8A4TLI1_SULCO</name>
<protein>
    <submittedName>
        <fullName evidence="1">Uncharacterized protein</fullName>
    </submittedName>
</protein>
<proteinExistence type="predicted"/>
<dbReference type="AlphaFoldDB" id="A0A8A4TLI1"/>
<evidence type="ECO:0000313" key="2">
    <source>
        <dbReference type="Proteomes" id="UP000663929"/>
    </source>
</evidence>
<dbReference type="RefSeq" id="WP_237379695.1">
    <property type="nucleotide sequence ID" value="NZ_CP071793.1"/>
</dbReference>
<accession>A0A8A4TLI1</accession>
<gene>
    <name evidence="1" type="ORF">J3U87_31150</name>
</gene>
<organism evidence="1 2">
    <name type="scientific">Sulfidibacter corallicola</name>
    <dbReference type="NCBI Taxonomy" id="2818388"/>
    <lineage>
        <taxon>Bacteria</taxon>
        <taxon>Pseudomonadati</taxon>
        <taxon>Acidobacteriota</taxon>
        <taxon>Holophagae</taxon>
        <taxon>Acanthopleuribacterales</taxon>
        <taxon>Acanthopleuribacteraceae</taxon>
        <taxon>Sulfidibacter</taxon>
    </lineage>
</organism>
<sequence>MIPLLLLLCTQAQVFELRFEPPFLSNLDVIPTQFVEHSFAAYAPSHSKTPYRHTFKVEKIIQRDGKQFVELSITRDKPQKTTLHLTLPMENQTLAHAVEATIQAPFGSFSIGEFDTHGLETTISRVREETVEFQGREVDTVVYALRYANGKEGRLWINEAYGPLGVLKARVWKGDEAHEFSLIDFGKDP</sequence>
<dbReference type="KEGG" id="scor:J3U87_31150"/>
<evidence type="ECO:0000313" key="1">
    <source>
        <dbReference type="EMBL" id="QTD50064.1"/>
    </source>
</evidence>
<reference evidence="1" key="1">
    <citation type="submission" date="2021-03" db="EMBL/GenBank/DDBJ databases">
        <title>Acanthopleuribacteraceae sp. M133.</title>
        <authorList>
            <person name="Wang G."/>
        </authorList>
    </citation>
    <scope>NUCLEOTIDE SEQUENCE</scope>
    <source>
        <strain evidence="1">M133</strain>
    </source>
</reference>
<dbReference type="EMBL" id="CP071793">
    <property type="protein sequence ID" value="QTD50064.1"/>
    <property type="molecule type" value="Genomic_DNA"/>
</dbReference>